<accession>A0A8B2NZP6</accession>
<evidence type="ECO:0000259" key="2">
    <source>
        <dbReference type="SMART" id="SM00746"/>
    </source>
</evidence>
<dbReference type="OrthoDB" id="9809270at2"/>
<dbReference type="RefSeq" id="WP_111344362.1">
    <property type="nucleotide sequence ID" value="NZ_QHHQ01000002.1"/>
</dbReference>
<dbReference type="Gene3D" id="1.10.620.20">
    <property type="entry name" value="Ribonucleotide Reductase, subunit A"/>
    <property type="match status" value="1"/>
</dbReference>
<sequence>MSELLYFLIWAAVIFVMLRFGCGAHVMGHGHGKAERDGGDPQRREAGTLRWIPPAEDVDPVCGKTVSTAAAKPSVHAGSVYYFCSRDCREIFEAAPEQYVGPAAQGPQLRLENSHG</sequence>
<protein>
    <submittedName>
        <fullName evidence="3">Cation transporter</fullName>
    </submittedName>
</protein>
<dbReference type="InterPro" id="IPR009078">
    <property type="entry name" value="Ferritin-like_SF"/>
</dbReference>
<reference evidence="3 4" key="1">
    <citation type="submission" date="2018-05" db="EMBL/GenBank/DDBJ databases">
        <title>Acuticoccus sediminis sp. nov., isolated from deep-sea sediment of Indian Ocean.</title>
        <authorList>
            <person name="Liu X."/>
            <person name="Lai Q."/>
            <person name="Du Y."/>
            <person name="Sun F."/>
            <person name="Zhang X."/>
            <person name="Wang S."/>
            <person name="Shao Z."/>
        </authorList>
    </citation>
    <scope>NUCLEOTIDE SEQUENCE [LARGE SCALE GENOMIC DNA]</scope>
    <source>
        <strain evidence="3 4">PTG4-2</strain>
    </source>
</reference>
<gene>
    <name evidence="3" type="ORF">DLJ53_08670</name>
</gene>
<dbReference type="GO" id="GO:0016491">
    <property type="term" value="F:oxidoreductase activity"/>
    <property type="evidence" value="ECO:0007669"/>
    <property type="project" value="InterPro"/>
</dbReference>
<dbReference type="Pfam" id="PF04945">
    <property type="entry name" value="YHS"/>
    <property type="match status" value="1"/>
</dbReference>
<evidence type="ECO:0000313" key="4">
    <source>
        <dbReference type="Proteomes" id="UP000249590"/>
    </source>
</evidence>
<keyword evidence="1" id="KW-0812">Transmembrane</keyword>
<dbReference type="SMART" id="SM00746">
    <property type="entry name" value="TRASH"/>
    <property type="match status" value="1"/>
</dbReference>
<organism evidence="3 4">
    <name type="scientific">Acuticoccus sediminis</name>
    <dbReference type="NCBI Taxonomy" id="2184697"/>
    <lineage>
        <taxon>Bacteria</taxon>
        <taxon>Pseudomonadati</taxon>
        <taxon>Pseudomonadota</taxon>
        <taxon>Alphaproteobacteria</taxon>
        <taxon>Hyphomicrobiales</taxon>
        <taxon>Amorphaceae</taxon>
        <taxon>Acuticoccus</taxon>
    </lineage>
</organism>
<name>A0A8B2NZP6_9HYPH</name>
<keyword evidence="1" id="KW-0472">Membrane</keyword>
<evidence type="ECO:0000256" key="1">
    <source>
        <dbReference type="SAM" id="Phobius"/>
    </source>
</evidence>
<feature type="transmembrane region" description="Helical" evidence="1">
    <location>
        <begin position="6"/>
        <end position="26"/>
    </location>
</feature>
<dbReference type="InterPro" id="IPR012348">
    <property type="entry name" value="RNR-like"/>
</dbReference>
<dbReference type="EMBL" id="QHHQ01000002">
    <property type="protein sequence ID" value="RAI01497.1"/>
    <property type="molecule type" value="Genomic_DNA"/>
</dbReference>
<dbReference type="InterPro" id="IPR011017">
    <property type="entry name" value="TRASH_dom"/>
</dbReference>
<dbReference type="SUPFAM" id="SSF47240">
    <property type="entry name" value="Ferritin-like"/>
    <property type="match status" value="1"/>
</dbReference>
<keyword evidence="4" id="KW-1185">Reference proteome</keyword>
<comment type="caution">
    <text evidence="3">The sequence shown here is derived from an EMBL/GenBank/DDBJ whole genome shotgun (WGS) entry which is preliminary data.</text>
</comment>
<keyword evidence="1" id="KW-1133">Transmembrane helix</keyword>
<feature type="domain" description="TRASH" evidence="2">
    <location>
        <begin position="59"/>
        <end position="96"/>
    </location>
</feature>
<evidence type="ECO:0000313" key="3">
    <source>
        <dbReference type="EMBL" id="RAI01497.1"/>
    </source>
</evidence>
<dbReference type="Proteomes" id="UP000249590">
    <property type="component" value="Unassembled WGS sequence"/>
</dbReference>
<dbReference type="AlphaFoldDB" id="A0A8B2NZP6"/>
<proteinExistence type="predicted"/>
<dbReference type="InterPro" id="IPR007029">
    <property type="entry name" value="YHS_dom"/>
</dbReference>